<evidence type="ECO:0000313" key="4">
    <source>
        <dbReference type="Proteomes" id="UP000596827"/>
    </source>
</evidence>
<dbReference type="AlphaFoldDB" id="A0A923S2A0"/>
<feature type="domain" description="Isochorismatase-like" evidence="2">
    <location>
        <begin position="13"/>
        <end position="192"/>
    </location>
</feature>
<evidence type="ECO:0000259" key="2">
    <source>
        <dbReference type="Pfam" id="PF00857"/>
    </source>
</evidence>
<dbReference type="PANTHER" id="PTHR43540:SF16">
    <property type="entry name" value="ISOCHORISMATASE-LIKE DOMAIN-CONTAINING PROTEIN"/>
    <property type="match status" value="1"/>
</dbReference>
<dbReference type="CDD" id="cd00431">
    <property type="entry name" value="cysteine_hydrolases"/>
    <property type="match status" value="1"/>
</dbReference>
<sequence>MQAKALSYPLASTAVLFVDPLNDFISEGGKMWPYLKDNAARVNLLPNLRRLQSAARAAGVRVGFVPHRRWREGDYEGWRFTNFTHRKTAEHRFFAAGTWGGEWHPDFVPKPGDMVCKEHWTHSGFANTDLDTLLKLHGVSHIVLCGMRTNACYEATARYAVELGYHLTMVKDATAAFLKEEMDATFLNAGPYAHEMVVTEDVVAAFAAAAA</sequence>
<dbReference type="Pfam" id="PF00857">
    <property type="entry name" value="Isochorismatase"/>
    <property type="match status" value="1"/>
</dbReference>
<dbReference type="InterPro" id="IPR050272">
    <property type="entry name" value="Isochorismatase-like_hydrls"/>
</dbReference>
<keyword evidence="1 3" id="KW-0378">Hydrolase</keyword>
<proteinExistence type="predicted"/>
<dbReference type="RefSeq" id="WP_187081560.1">
    <property type="nucleotide sequence ID" value="NZ_JACORU010000003.1"/>
</dbReference>
<evidence type="ECO:0000256" key="1">
    <source>
        <dbReference type="ARBA" id="ARBA00022801"/>
    </source>
</evidence>
<dbReference type="GO" id="GO:0016787">
    <property type="term" value="F:hydrolase activity"/>
    <property type="evidence" value="ECO:0007669"/>
    <property type="project" value="UniProtKB-KW"/>
</dbReference>
<protein>
    <submittedName>
        <fullName evidence="3">Cysteine hydrolase</fullName>
    </submittedName>
</protein>
<gene>
    <name evidence="3" type="ORF">H8R02_11655</name>
</gene>
<dbReference type="Gene3D" id="3.40.50.850">
    <property type="entry name" value="Isochorismatase-like"/>
    <property type="match status" value="1"/>
</dbReference>
<dbReference type="Proteomes" id="UP000596827">
    <property type="component" value="Unassembled WGS sequence"/>
</dbReference>
<organism evidence="3 4">
    <name type="scientific">Ramlibacter albus</name>
    <dbReference type="NCBI Taxonomy" id="2079448"/>
    <lineage>
        <taxon>Bacteria</taxon>
        <taxon>Pseudomonadati</taxon>
        <taxon>Pseudomonadota</taxon>
        <taxon>Betaproteobacteria</taxon>
        <taxon>Burkholderiales</taxon>
        <taxon>Comamonadaceae</taxon>
        <taxon>Ramlibacter</taxon>
    </lineage>
</organism>
<dbReference type="PANTHER" id="PTHR43540">
    <property type="entry name" value="PEROXYUREIDOACRYLATE/UREIDOACRYLATE AMIDOHYDROLASE-RELATED"/>
    <property type="match status" value="1"/>
</dbReference>
<reference evidence="3" key="1">
    <citation type="submission" date="2020-08" db="EMBL/GenBank/DDBJ databases">
        <title>Ramlibacter sp. GTP1 16S ribosomal RNA gene genome sequencing and assembly.</title>
        <authorList>
            <person name="Kang M."/>
        </authorList>
    </citation>
    <scope>NUCLEOTIDE SEQUENCE</scope>
    <source>
        <strain evidence="3">GTP1</strain>
    </source>
</reference>
<evidence type="ECO:0000313" key="3">
    <source>
        <dbReference type="EMBL" id="MBC5765111.1"/>
    </source>
</evidence>
<dbReference type="EMBL" id="JACORU010000003">
    <property type="protein sequence ID" value="MBC5765111.1"/>
    <property type="molecule type" value="Genomic_DNA"/>
</dbReference>
<dbReference type="SUPFAM" id="SSF52499">
    <property type="entry name" value="Isochorismatase-like hydrolases"/>
    <property type="match status" value="1"/>
</dbReference>
<name>A0A923S2A0_9BURK</name>
<dbReference type="InterPro" id="IPR036380">
    <property type="entry name" value="Isochorismatase-like_sf"/>
</dbReference>
<accession>A0A923S2A0</accession>
<comment type="caution">
    <text evidence="3">The sequence shown here is derived from an EMBL/GenBank/DDBJ whole genome shotgun (WGS) entry which is preliminary data.</text>
</comment>
<dbReference type="InterPro" id="IPR000868">
    <property type="entry name" value="Isochorismatase-like_dom"/>
</dbReference>
<keyword evidence="4" id="KW-1185">Reference proteome</keyword>